<accession>A0A2P2QHF2</accession>
<evidence type="ECO:0000313" key="2">
    <source>
        <dbReference type="EMBL" id="MBX66334.1"/>
    </source>
</evidence>
<organism evidence="2">
    <name type="scientific">Rhizophora mucronata</name>
    <name type="common">Asiatic mangrove</name>
    <dbReference type="NCBI Taxonomy" id="61149"/>
    <lineage>
        <taxon>Eukaryota</taxon>
        <taxon>Viridiplantae</taxon>
        <taxon>Streptophyta</taxon>
        <taxon>Embryophyta</taxon>
        <taxon>Tracheophyta</taxon>
        <taxon>Spermatophyta</taxon>
        <taxon>Magnoliopsida</taxon>
        <taxon>eudicotyledons</taxon>
        <taxon>Gunneridae</taxon>
        <taxon>Pentapetalae</taxon>
        <taxon>rosids</taxon>
        <taxon>fabids</taxon>
        <taxon>Malpighiales</taxon>
        <taxon>Rhizophoraceae</taxon>
        <taxon>Rhizophora</taxon>
    </lineage>
</organism>
<reference evidence="2" key="1">
    <citation type="submission" date="2018-02" db="EMBL/GenBank/DDBJ databases">
        <title>Rhizophora mucronata_Transcriptome.</title>
        <authorList>
            <person name="Meera S.P."/>
            <person name="Sreeshan A."/>
            <person name="Augustine A."/>
        </authorList>
    </citation>
    <scope>NUCLEOTIDE SEQUENCE</scope>
    <source>
        <tissue evidence="2">Leaf</tissue>
    </source>
</reference>
<name>A0A2P2QHF2_RHIMU</name>
<protein>
    <submittedName>
        <fullName evidence="2">Uncharacterized protein</fullName>
    </submittedName>
</protein>
<feature type="signal peptide" evidence="1">
    <location>
        <begin position="1"/>
        <end position="23"/>
    </location>
</feature>
<sequence length="60" mass="6734">MAVTIALVAVACVLLSSAKRGQGDKVTAPFYLKHSRFHLNRGDLVRRQGFNGDLTQRRRH</sequence>
<feature type="chain" id="PRO_5015187063" evidence="1">
    <location>
        <begin position="24"/>
        <end position="60"/>
    </location>
</feature>
<evidence type="ECO:0000256" key="1">
    <source>
        <dbReference type="SAM" id="SignalP"/>
    </source>
</evidence>
<keyword evidence="1" id="KW-0732">Signal</keyword>
<dbReference type="EMBL" id="GGEC01085850">
    <property type="protein sequence ID" value="MBX66334.1"/>
    <property type="molecule type" value="Transcribed_RNA"/>
</dbReference>
<dbReference type="AlphaFoldDB" id="A0A2P2QHF2"/>
<proteinExistence type="predicted"/>